<dbReference type="GO" id="GO:0008270">
    <property type="term" value="F:zinc ion binding"/>
    <property type="evidence" value="ECO:0007669"/>
    <property type="project" value="UniProtKB-KW"/>
</dbReference>
<reference evidence="6" key="2">
    <citation type="submission" date="2022-07" db="EMBL/GenBank/DDBJ databases">
        <authorList>
            <person name="Goncalves M.F.M."/>
            <person name="Hilario S."/>
            <person name="Van De Peer Y."/>
            <person name="Esteves A.C."/>
            <person name="Alves A."/>
        </authorList>
    </citation>
    <scope>NUCLEOTIDE SEQUENCE</scope>
    <source>
        <strain evidence="6">MUM 19.33</strain>
    </source>
</reference>
<dbReference type="PANTHER" id="PTHR13173">
    <property type="entry name" value="WW DOMAIN BINDING PROTEIN 4"/>
    <property type="match status" value="1"/>
</dbReference>
<sequence length="285" mass="32024">MSEHWKSTPKYWCKHCSCYIRDTKLERQNHELTARHQGNLKRFLRDLHRGHEKEQREKDRAKQEVARLSGVVGSSSSASTPPLRSTGAHHGKPSAPTEVSLKKQREQLAEMGISMPSEFRAEMAIPGEWQVTNTRVIDDTKTEGKANGVRKRDIAEEDKEEEDAIRGLFKKPRRWGRAMKEMPTQDTQDLDALLGGDALLVKKDGEGEHVKDGSPPSLEPKTEPEFQGEPEVKDEPDTEVQGLAAPVKNENPTTDACVKSEDANDEPKSSGIVFKKRKAKGIRQK</sequence>
<dbReference type="OrthoDB" id="191651at2759"/>
<dbReference type="Proteomes" id="UP001055219">
    <property type="component" value="Unassembled WGS sequence"/>
</dbReference>
<reference evidence="6" key="1">
    <citation type="journal article" date="2021" name="J Fungi (Basel)">
        <title>Genomic and Metabolomic Analyses of the Marine Fungus Emericellopsis cladophorae: Insights into Saltwater Adaptability Mechanisms and Its Biosynthetic Potential.</title>
        <authorList>
            <person name="Goncalves M.F.M."/>
            <person name="Hilario S."/>
            <person name="Van de Peer Y."/>
            <person name="Esteves A.C."/>
            <person name="Alves A."/>
        </authorList>
    </citation>
    <scope>NUCLEOTIDE SEQUENCE</scope>
    <source>
        <strain evidence="6">MUM 19.33</strain>
    </source>
</reference>
<dbReference type="GO" id="GO:0000398">
    <property type="term" value="P:mRNA splicing, via spliceosome"/>
    <property type="evidence" value="ECO:0007669"/>
    <property type="project" value="InterPro"/>
</dbReference>
<keyword evidence="7" id="KW-1185">Reference proteome</keyword>
<dbReference type="Pfam" id="PF06220">
    <property type="entry name" value="zf-U1"/>
    <property type="match status" value="1"/>
</dbReference>
<feature type="compositionally biased region" description="Basic and acidic residues" evidence="4">
    <location>
        <begin position="258"/>
        <end position="268"/>
    </location>
</feature>
<evidence type="ECO:0000256" key="4">
    <source>
        <dbReference type="SAM" id="MobiDB-lite"/>
    </source>
</evidence>
<feature type="compositionally biased region" description="Basic and acidic residues" evidence="4">
    <location>
        <begin position="50"/>
        <end position="65"/>
    </location>
</feature>
<dbReference type="SUPFAM" id="SSF57667">
    <property type="entry name" value="beta-beta-alpha zinc fingers"/>
    <property type="match status" value="1"/>
</dbReference>
<dbReference type="GO" id="GO:0003723">
    <property type="term" value="F:RNA binding"/>
    <property type="evidence" value="ECO:0007669"/>
    <property type="project" value="TreeGrafter"/>
</dbReference>
<dbReference type="PANTHER" id="PTHR13173:SF10">
    <property type="entry name" value="WW DOMAIN-BINDING PROTEIN 4"/>
    <property type="match status" value="1"/>
</dbReference>
<evidence type="ECO:0000256" key="3">
    <source>
        <dbReference type="ARBA" id="ARBA00022833"/>
    </source>
</evidence>
<dbReference type="InterPro" id="IPR036236">
    <property type="entry name" value="Znf_C2H2_sf"/>
</dbReference>
<evidence type="ECO:0000313" key="7">
    <source>
        <dbReference type="Proteomes" id="UP001055219"/>
    </source>
</evidence>
<accession>A0A9Q0BGF3</accession>
<dbReference type="InterPro" id="IPR013085">
    <property type="entry name" value="U1-CZ_Znf_C2H2"/>
</dbReference>
<dbReference type="SMART" id="SM00451">
    <property type="entry name" value="ZnF_U1"/>
    <property type="match status" value="1"/>
</dbReference>
<feature type="compositionally biased region" description="Low complexity" evidence="4">
    <location>
        <begin position="66"/>
        <end position="86"/>
    </location>
</feature>
<organism evidence="6 7">
    <name type="scientific">Emericellopsis cladophorae</name>
    <dbReference type="NCBI Taxonomy" id="2686198"/>
    <lineage>
        <taxon>Eukaryota</taxon>
        <taxon>Fungi</taxon>
        <taxon>Dikarya</taxon>
        <taxon>Ascomycota</taxon>
        <taxon>Pezizomycotina</taxon>
        <taxon>Sordariomycetes</taxon>
        <taxon>Hypocreomycetidae</taxon>
        <taxon>Hypocreales</taxon>
        <taxon>Bionectriaceae</taxon>
        <taxon>Emericellopsis</taxon>
    </lineage>
</organism>
<comment type="caution">
    <text evidence="6">The sequence shown here is derived from an EMBL/GenBank/DDBJ whole genome shotgun (WGS) entry which is preliminary data.</text>
</comment>
<dbReference type="GeneID" id="75832162"/>
<name>A0A9Q0BGF3_9HYPO</name>
<keyword evidence="3" id="KW-0862">Zinc</keyword>
<dbReference type="EMBL" id="JAGIXG020000007">
    <property type="protein sequence ID" value="KAI6783650.1"/>
    <property type="molecule type" value="Genomic_DNA"/>
</dbReference>
<evidence type="ECO:0000313" key="6">
    <source>
        <dbReference type="EMBL" id="KAI6783650.1"/>
    </source>
</evidence>
<dbReference type="Gene3D" id="3.30.160.60">
    <property type="entry name" value="Classic Zinc Finger"/>
    <property type="match status" value="1"/>
</dbReference>
<feature type="compositionally biased region" description="Basic and acidic residues" evidence="4">
    <location>
        <begin position="200"/>
        <end position="212"/>
    </location>
</feature>
<feature type="compositionally biased region" description="Basic residues" evidence="4">
    <location>
        <begin position="274"/>
        <end position="285"/>
    </location>
</feature>
<evidence type="ECO:0000256" key="1">
    <source>
        <dbReference type="ARBA" id="ARBA00022723"/>
    </source>
</evidence>
<evidence type="ECO:0000256" key="2">
    <source>
        <dbReference type="ARBA" id="ARBA00022771"/>
    </source>
</evidence>
<keyword evidence="1" id="KW-0479">Metal-binding</keyword>
<feature type="domain" description="U1-type" evidence="5">
    <location>
        <begin position="8"/>
        <end position="43"/>
    </location>
</feature>
<proteinExistence type="predicted"/>
<dbReference type="InterPro" id="IPR003604">
    <property type="entry name" value="Matrin/U1-like-C_Znf_C2H2"/>
</dbReference>
<dbReference type="AlphaFoldDB" id="A0A9Q0BGF3"/>
<keyword evidence="2" id="KW-0863">Zinc-finger</keyword>
<evidence type="ECO:0000259" key="5">
    <source>
        <dbReference type="SMART" id="SM00451"/>
    </source>
</evidence>
<dbReference type="InterPro" id="IPR040023">
    <property type="entry name" value="WBP4"/>
</dbReference>
<feature type="region of interest" description="Disordered" evidence="4">
    <location>
        <begin position="200"/>
        <end position="285"/>
    </location>
</feature>
<protein>
    <recommendedName>
        <fullName evidence="5">U1-type domain-containing protein</fullName>
    </recommendedName>
</protein>
<feature type="region of interest" description="Disordered" evidence="4">
    <location>
        <begin position="50"/>
        <end position="101"/>
    </location>
</feature>
<gene>
    <name evidence="6" type="ORF">J7T54_005679</name>
</gene>
<dbReference type="GO" id="GO:0071011">
    <property type="term" value="C:precatalytic spliceosome"/>
    <property type="evidence" value="ECO:0007669"/>
    <property type="project" value="TreeGrafter"/>
</dbReference>
<feature type="compositionally biased region" description="Basic and acidic residues" evidence="4">
    <location>
        <begin position="220"/>
        <end position="235"/>
    </location>
</feature>
<dbReference type="RefSeq" id="XP_051364506.1">
    <property type="nucleotide sequence ID" value="XM_051504124.1"/>
</dbReference>